<sequence length="130" mass="14354">MRVTLTLQWQSFKVDINPQKAGKALKEKSESVAAQKFNVSGQILNDDTAVKDYKIDEKNCGCYGDETQSNDNTRTYNNSAMESCHRYHSESLQAPAVAQAPAPGPCLASHSHTCICYSCITHGIFWTCTC</sequence>
<evidence type="ECO:0000313" key="2">
    <source>
        <dbReference type="Proteomes" id="UP000550707"/>
    </source>
</evidence>
<organism evidence="1 2">
    <name type="scientific">Molossus molossus</name>
    <name type="common">Pallas' mastiff bat</name>
    <name type="synonym">Vespertilio molossus</name>
    <dbReference type="NCBI Taxonomy" id="27622"/>
    <lineage>
        <taxon>Eukaryota</taxon>
        <taxon>Metazoa</taxon>
        <taxon>Chordata</taxon>
        <taxon>Craniata</taxon>
        <taxon>Vertebrata</taxon>
        <taxon>Euteleostomi</taxon>
        <taxon>Mammalia</taxon>
        <taxon>Eutheria</taxon>
        <taxon>Laurasiatheria</taxon>
        <taxon>Chiroptera</taxon>
        <taxon>Yangochiroptera</taxon>
        <taxon>Molossidae</taxon>
        <taxon>Molossus</taxon>
    </lineage>
</organism>
<comment type="caution">
    <text evidence="1">The sequence shown here is derived from an EMBL/GenBank/DDBJ whole genome shotgun (WGS) entry which is preliminary data.</text>
</comment>
<keyword evidence="2" id="KW-1185">Reference proteome</keyword>
<dbReference type="AlphaFoldDB" id="A0A7J8FYV1"/>
<dbReference type="Proteomes" id="UP000550707">
    <property type="component" value="Unassembled WGS sequence"/>
</dbReference>
<dbReference type="SUPFAM" id="SSF54236">
    <property type="entry name" value="Ubiquitin-like"/>
    <property type="match status" value="1"/>
</dbReference>
<proteinExistence type="predicted"/>
<name>A0A7J8FYV1_MOLMO</name>
<dbReference type="Gene3D" id="3.10.20.90">
    <property type="entry name" value="Phosphatidylinositol 3-kinase Catalytic Subunit, Chain A, domain 1"/>
    <property type="match status" value="1"/>
</dbReference>
<gene>
    <name evidence="1" type="ORF">HJG59_008192</name>
</gene>
<dbReference type="EMBL" id="JACASF010000010">
    <property type="protein sequence ID" value="KAF6452870.1"/>
    <property type="molecule type" value="Genomic_DNA"/>
</dbReference>
<dbReference type="InterPro" id="IPR029071">
    <property type="entry name" value="Ubiquitin-like_domsf"/>
</dbReference>
<reference evidence="1 2" key="1">
    <citation type="journal article" date="2020" name="Nature">
        <title>Six reference-quality genomes reveal evolution of bat adaptations.</title>
        <authorList>
            <person name="Jebb D."/>
            <person name="Huang Z."/>
            <person name="Pippel M."/>
            <person name="Hughes G.M."/>
            <person name="Lavrichenko K."/>
            <person name="Devanna P."/>
            <person name="Winkler S."/>
            <person name="Jermiin L.S."/>
            <person name="Skirmuntt E.C."/>
            <person name="Katzourakis A."/>
            <person name="Burkitt-Gray L."/>
            <person name="Ray D.A."/>
            <person name="Sullivan K.A.M."/>
            <person name="Roscito J.G."/>
            <person name="Kirilenko B.M."/>
            <person name="Davalos L.M."/>
            <person name="Corthals A.P."/>
            <person name="Power M.L."/>
            <person name="Jones G."/>
            <person name="Ransome R.D."/>
            <person name="Dechmann D.K.N."/>
            <person name="Locatelli A.G."/>
            <person name="Puechmaille S.J."/>
            <person name="Fedrigo O."/>
            <person name="Jarvis E.D."/>
            <person name="Hiller M."/>
            <person name="Vernes S.C."/>
            <person name="Myers E.W."/>
            <person name="Teeling E.C."/>
        </authorList>
    </citation>
    <scope>NUCLEOTIDE SEQUENCE [LARGE SCALE GENOMIC DNA]</scope>
    <source>
        <strain evidence="1">MMolMol1</strain>
        <tissue evidence="1">Muscle</tissue>
    </source>
</reference>
<dbReference type="InParanoid" id="A0A7J8FYV1"/>
<evidence type="ECO:0000313" key="1">
    <source>
        <dbReference type="EMBL" id="KAF6452870.1"/>
    </source>
</evidence>
<protein>
    <recommendedName>
        <fullName evidence="3">Ubiquitin-like domain-containing protein</fullName>
    </recommendedName>
</protein>
<evidence type="ECO:0008006" key="3">
    <source>
        <dbReference type="Google" id="ProtNLM"/>
    </source>
</evidence>
<accession>A0A7J8FYV1</accession>